<feature type="domain" description="AprE-like beta-barrel" evidence="3">
    <location>
        <begin position="308"/>
        <end position="395"/>
    </location>
</feature>
<dbReference type="EMBL" id="JAQQKW010000002">
    <property type="protein sequence ID" value="MDC7693463.1"/>
    <property type="molecule type" value="Genomic_DNA"/>
</dbReference>
<dbReference type="PANTHER" id="PTHR30386">
    <property type="entry name" value="MEMBRANE FUSION SUBUNIT OF EMRAB-TOLC MULTIDRUG EFFLUX PUMP"/>
    <property type="match status" value="1"/>
</dbReference>
<comment type="caution">
    <text evidence="4">The sequence shown here is derived from an EMBL/GenBank/DDBJ whole genome shotgun (WGS) entry which is preliminary data.</text>
</comment>
<sequence length="418" mass="45933">MSSELLRSEAVDHARQRWGSPASYFGLTSWILVGFFIAVFASAATFICLANYTKKETVLGSVVPDDGVVRVSPMRSGLVKEVFVKSGQAVRKGEALFSISYDVTLEDGAKLSERINATTDAQNRATQTQVRLRKAQLAEDAGALLVRRDGLEADVAAFQKQKAIQADRVILLESTVKSSRELFEQRFVSAVQLRQREDALLLARQSLVQSEQSIQQTQNQIQQIERQIRGLRAQIASSEADLALSRAQMEEKRLTEASGQGGHIVAAQSGRMTSVQARAGDIVNSGQSLAMIVPETARRSQVVQLWAPSRAVGFVRKGDRVRVMFDAFPYQTFGVGEGKVVEVSTAPVMPADLPVPIETDEQMYKIVVALDRNDLTAYGRSWPLMPGMRLTADLVLDERSLLDWLLDPLIAAQKRAAG</sequence>
<keyword evidence="1" id="KW-0175">Coiled coil</keyword>
<evidence type="ECO:0000256" key="2">
    <source>
        <dbReference type="SAM" id="Phobius"/>
    </source>
</evidence>
<keyword evidence="2" id="KW-1133">Transmembrane helix</keyword>
<dbReference type="InterPro" id="IPR050739">
    <property type="entry name" value="MFP"/>
</dbReference>
<evidence type="ECO:0000313" key="5">
    <source>
        <dbReference type="Proteomes" id="UP001216595"/>
    </source>
</evidence>
<evidence type="ECO:0000259" key="3">
    <source>
        <dbReference type="Pfam" id="PF26002"/>
    </source>
</evidence>
<dbReference type="Gene3D" id="2.40.50.100">
    <property type="match status" value="1"/>
</dbReference>
<protein>
    <submittedName>
        <fullName evidence="4">HlyD family efflux transporter periplasmic adaptor subunit</fullName>
    </submittedName>
</protein>
<proteinExistence type="predicted"/>
<dbReference type="Proteomes" id="UP001216595">
    <property type="component" value="Unassembled WGS sequence"/>
</dbReference>
<dbReference type="Gene3D" id="2.40.30.170">
    <property type="match status" value="1"/>
</dbReference>
<feature type="coiled-coil region" evidence="1">
    <location>
        <begin position="207"/>
        <end position="241"/>
    </location>
</feature>
<dbReference type="RefSeq" id="WP_272740227.1">
    <property type="nucleotide sequence ID" value="NZ_JAQQKW010000002.1"/>
</dbReference>
<gene>
    <name evidence="4" type="ORF">PQU94_04105</name>
</gene>
<evidence type="ECO:0000313" key="4">
    <source>
        <dbReference type="EMBL" id="MDC7693463.1"/>
    </source>
</evidence>
<keyword evidence="5" id="KW-1185">Reference proteome</keyword>
<evidence type="ECO:0000256" key="1">
    <source>
        <dbReference type="SAM" id="Coils"/>
    </source>
</evidence>
<reference evidence="4 5" key="1">
    <citation type="submission" date="2023-01" db="EMBL/GenBank/DDBJ databases">
        <title>Novel species of the genus Asticcacaulis isolated from rivers.</title>
        <authorList>
            <person name="Lu H."/>
        </authorList>
    </citation>
    <scope>NUCLEOTIDE SEQUENCE [LARGE SCALE GENOMIC DNA]</scope>
    <source>
        <strain evidence="4 5">DXS10W</strain>
    </source>
</reference>
<dbReference type="PANTHER" id="PTHR30386:SF28">
    <property type="entry name" value="EXPORTED PROTEIN"/>
    <property type="match status" value="1"/>
</dbReference>
<organism evidence="4 5">
    <name type="scientific">Asticcacaulis currens</name>
    <dbReference type="NCBI Taxonomy" id="2984210"/>
    <lineage>
        <taxon>Bacteria</taxon>
        <taxon>Pseudomonadati</taxon>
        <taxon>Pseudomonadota</taxon>
        <taxon>Alphaproteobacteria</taxon>
        <taxon>Caulobacterales</taxon>
        <taxon>Caulobacteraceae</taxon>
        <taxon>Asticcacaulis</taxon>
    </lineage>
</organism>
<keyword evidence="2" id="KW-0812">Transmembrane</keyword>
<accession>A0ABT5IBW9</accession>
<dbReference type="Pfam" id="PF26002">
    <property type="entry name" value="Beta-barrel_AprE"/>
    <property type="match status" value="1"/>
</dbReference>
<dbReference type="InterPro" id="IPR058982">
    <property type="entry name" value="Beta-barrel_AprE"/>
</dbReference>
<feature type="transmembrane region" description="Helical" evidence="2">
    <location>
        <begin position="27"/>
        <end position="49"/>
    </location>
</feature>
<name>A0ABT5IBW9_9CAUL</name>
<keyword evidence="2" id="KW-0472">Membrane</keyword>
<dbReference type="PRINTS" id="PR01490">
    <property type="entry name" value="RTXTOXIND"/>
</dbReference>